<dbReference type="Proteomes" id="UP001498398">
    <property type="component" value="Unassembled WGS sequence"/>
</dbReference>
<evidence type="ECO:0000313" key="2">
    <source>
        <dbReference type="EMBL" id="KAK7445442.1"/>
    </source>
</evidence>
<gene>
    <name evidence="2" type="ORF">VKT23_014861</name>
</gene>
<keyword evidence="3" id="KW-1185">Reference proteome</keyword>
<organism evidence="2 3">
    <name type="scientific">Marasmiellus scandens</name>
    <dbReference type="NCBI Taxonomy" id="2682957"/>
    <lineage>
        <taxon>Eukaryota</taxon>
        <taxon>Fungi</taxon>
        <taxon>Dikarya</taxon>
        <taxon>Basidiomycota</taxon>
        <taxon>Agaricomycotina</taxon>
        <taxon>Agaricomycetes</taxon>
        <taxon>Agaricomycetidae</taxon>
        <taxon>Agaricales</taxon>
        <taxon>Marasmiineae</taxon>
        <taxon>Omphalotaceae</taxon>
        <taxon>Marasmiellus</taxon>
    </lineage>
</organism>
<protein>
    <submittedName>
        <fullName evidence="2">Uncharacterized protein</fullName>
    </submittedName>
</protein>
<sequence>MNPTNATQAKDRLYSQLASSFGRMNRALSQTAGLCESLQVDLEAMRIFAGFDAARFMAVAASLNPEDEEMEQEEQSQKHTRQKQDRN</sequence>
<comment type="caution">
    <text evidence="2">The sequence shown here is derived from an EMBL/GenBank/DDBJ whole genome shotgun (WGS) entry which is preliminary data.</text>
</comment>
<evidence type="ECO:0000256" key="1">
    <source>
        <dbReference type="SAM" id="MobiDB-lite"/>
    </source>
</evidence>
<dbReference type="EMBL" id="JBANRG010000047">
    <property type="protein sequence ID" value="KAK7445442.1"/>
    <property type="molecule type" value="Genomic_DNA"/>
</dbReference>
<name>A0ABR1IZD4_9AGAR</name>
<reference evidence="2 3" key="1">
    <citation type="submission" date="2024-01" db="EMBL/GenBank/DDBJ databases">
        <title>A draft genome for the cacao thread blight pathogen Marasmiellus scandens.</title>
        <authorList>
            <person name="Baruah I.K."/>
            <person name="Leung J."/>
            <person name="Bukari Y."/>
            <person name="Amoako-Attah I."/>
            <person name="Meinhardt L.W."/>
            <person name="Bailey B.A."/>
            <person name="Cohen S.P."/>
        </authorList>
    </citation>
    <scope>NUCLEOTIDE SEQUENCE [LARGE SCALE GENOMIC DNA]</scope>
    <source>
        <strain evidence="2 3">GH-19</strain>
    </source>
</reference>
<evidence type="ECO:0000313" key="3">
    <source>
        <dbReference type="Proteomes" id="UP001498398"/>
    </source>
</evidence>
<feature type="compositionally biased region" description="Acidic residues" evidence="1">
    <location>
        <begin position="65"/>
        <end position="74"/>
    </location>
</feature>
<feature type="region of interest" description="Disordered" evidence="1">
    <location>
        <begin position="64"/>
        <end position="87"/>
    </location>
</feature>
<accession>A0ABR1IZD4</accession>
<proteinExistence type="predicted"/>